<dbReference type="EnsemblPlants" id="Kaladp0040s0380.1.v1.1">
    <property type="protein sequence ID" value="Kaladp0040s0380.1.v1.1.CDS.1"/>
    <property type="gene ID" value="Kaladp0040s0380.v1.1"/>
</dbReference>
<evidence type="ECO:0000313" key="3">
    <source>
        <dbReference type="Proteomes" id="UP000594263"/>
    </source>
</evidence>
<protein>
    <submittedName>
        <fullName evidence="2">Uncharacterized protein</fullName>
    </submittedName>
</protein>
<dbReference type="AlphaFoldDB" id="A0A7N0TN12"/>
<accession>A0A7N0TN12</accession>
<evidence type="ECO:0000313" key="2">
    <source>
        <dbReference type="EnsemblPlants" id="Kaladp0040s0380.1.v1.1.CDS.1"/>
    </source>
</evidence>
<dbReference type="Gramene" id="Kaladp0040s0380.1.v1.1">
    <property type="protein sequence ID" value="Kaladp0040s0380.1.v1.1.CDS.1"/>
    <property type="gene ID" value="Kaladp0040s0380.v1.1"/>
</dbReference>
<feature type="compositionally biased region" description="Polar residues" evidence="1">
    <location>
        <begin position="1"/>
        <end position="10"/>
    </location>
</feature>
<feature type="region of interest" description="Disordered" evidence="1">
    <location>
        <begin position="1"/>
        <end position="20"/>
    </location>
</feature>
<dbReference type="Proteomes" id="UP000594263">
    <property type="component" value="Unplaced"/>
</dbReference>
<evidence type="ECO:0000256" key="1">
    <source>
        <dbReference type="SAM" id="MobiDB-lite"/>
    </source>
</evidence>
<organism evidence="2 3">
    <name type="scientific">Kalanchoe fedtschenkoi</name>
    <name type="common">Lavender scallops</name>
    <name type="synonym">South American air plant</name>
    <dbReference type="NCBI Taxonomy" id="63787"/>
    <lineage>
        <taxon>Eukaryota</taxon>
        <taxon>Viridiplantae</taxon>
        <taxon>Streptophyta</taxon>
        <taxon>Embryophyta</taxon>
        <taxon>Tracheophyta</taxon>
        <taxon>Spermatophyta</taxon>
        <taxon>Magnoliopsida</taxon>
        <taxon>eudicotyledons</taxon>
        <taxon>Gunneridae</taxon>
        <taxon>Pentapetalae</taxon>
        <taxon>Saxifragales</taxon>
        <taxon>Crassulaceae</taxon>
        <taxon>Kalanchoe</taxon>
    </lineage>
</organism>
<proteinExistence type="predicted"/>
<name>A0A7N0TN12_KALFE</name>
<sequence>MYSAGINRQFSAPGEAGRPKKKSVVVTLPLHWSNAAFSSVALRFYSDRNCCNIASRCRRKPS</sequence>
<reference evidence="2" key="1">
    <citation type="submission" date="2021-01" db="UniProtKB">
        <authorList>
            <consortium name="EnsemblPlants"/>
        </authorList>
    </citation>
    <scope>IDENTIFICATION</scope>
</reference>
<keyword evidence="3" id="KW-1185">Reference proteome</keyword>